<dbReference type="SUPFAM" id="SSF56935">
    <property type="entry name" value="Porins"/>
    <property type="match status" value="1"/>
</dbReference>
<proteinExistence type="predicted"/>
<feature type="signal peptide" evidence="1">
    <location>
        <begin position="1"/>
        <end position="24"/>
    </location>
</feature>
<sequence>MRKYTKTIGALAAASTLVAGYASAGDLEGFTGEVHVGYHSNYDFRFVDLGSDLVEAGVDVAYALNADWSLKAGAWYGSVNDSQTIAGNFNELDLYAAAATSLGPVDLEFGYIFYTYPDTNGSSDTQEVYLSAFTDVAWGITAGATYFYDFDSNNGWYLQPEIRKSFQFNDCVSLNLSAGLGIADGLNYQVPANPLSVGSHDGYQGYFLKAELPWKFRDNVTLAPYVKYTDADNDLAGDINSIEGGQEHIITGVKLAVSF</sequence>
<evidence type="ECO:0008006" key="4">
    <source>
        <dbReference type="Google" id="ProtNLM"/>
    </source>
</evidence>
<dbReference type="Proteomes" id="UP001371305">
    <property type="component" value="Unassembled WGS sequence"/>
</dbReference>
<reference evidence="2 3" key="1">
    <citation type="submission" date="2024-04" db="EMBL/GenBank/DDBJ databases">
        <title>Luteolibacter sp. isolated from soil.</title>
        <authorList>
            <person name="An J."/>
        </authorList>
    </citation>
    <scope>NUCLEOTIDE SEQUENCE [LARGE SCALE GENOMIC DNA]</scope>
    <source>
        <strain evidence="2 3">Y139</strain>
    </source>
</reference>
<evidence type="ECO:0000313" key="3">
    <source>
        <dbReference type="Proteomes" id="UP001371305"/>
    </source>
</evidence>
<keyword evidence="3" id="KW-1185">Reference proteome</keyword>
<feature type="chain" id="PRO_5046631186" description="Outer membrane protein beta-barrel domain-containing protein" evidence="1">
    <location>
        <begin position="25"/>
        <end position="259"/>
    </location>
</feature>
<protein>
    <recommendedName>
        <fullName evidence="4">Outer membrane protein beta-barrel domain-containing protein</fullName>
    </recommendedName>
</protein>
<dbReference type="EMBL" id="JBBUKT010000001">
    <property type="protein sequence ID" value="MEK7948885.1"/>
    <property type="molecule type" value="Genomic_DNA"/>
</dbReference>
<evidence type="ECO:0000256" key="1">
    <source>
        <dbReference type="SAM" id="SignalP"/>
    </source>
</evidence>
<gene>
    <name evidence="2" type="ORF">WKV53_00175</name>
</gene>
<organism evidence="2 3">
    <name type="scientific">Luteolibacter soli</name>
    <dbReference type="NCBI Taxonomy" id="3135280"/>
    <lineage>
        <taxon>Bacteria</taxon>
        <taxon>Pseudomonadati</taxon>
        <taxon>Verrucomicrobiota</taxon>
        <taxon>Verrucomicrobiia</taxon>
        <taxon>Verrucomicrobiales</taxon>
        <taxon>Verrucomicrobiaceae</taxon>
        <taxon>Luteolibacter</taxon>
    </lineage>
</organism>
<dbReference type="RefSeq" id="WP_341402220.1">
    <property type="nucleotide sequence ID" value="NZ_JBBUKT010000001.1"/>
</dbReference>
<keyword evidence="1" id="KW-0732">Signal</keyword>
<name>A0ABU9AQB5_9BACT</name>
<comment type="caution">
    <text evidence="2">The sequence shown here is derived from an EMBL/GenBank/DDBJ whole genome shotgun (WGS) entry which is preliminary data.</text>
</comment>
<accession>A0ABU9AQB5</accession>
<evidence type="ECO:0000313" key="2">
    <source>
        <dbReference type="EMBL" id="MEK7948885.1"/>
    </source>
</evidence>